<dbReference type="InterPro" id="IPR050490">
    <property type="entry name" value="Bact_solute-bd_prot1"/>
</dbReference>
<dbReference type="Pfam" id="PF01547">
    <property type="entry name" value="SBP_bac_1"/>
    <property type="match status" value="1"/>
</dbReference>
<dbReference type="SUPFAM" id="SSF53850">
    <property type="entry name" value="Periplasmic binding protein-like II"/>
    <property type="match status" value="1"/>
</dbReference>
<keyword evidence="2" id="KW-1185">Reference proteome</keyword>
<dbReference type="InterPro" id="IPR006311">
    <property type="entry name" value="TAT_signal"/>
</dbReference>
<dbReference type="PROSITE" id="PS51318">
    <property type="entry name" value="TAT"/>
    <property type="match status" value="1"/>
</dbReference>
<dbReference type="InParanoid" id="A0A540VNM9"/>
<dbReference type="EMBL" id="VIGC01000002">
    <property type="protein sequence ID" value="TQE97763.1"/>
    <property type="molecule type" value="Genomic_DNA"/>
</dbReference>
<dbReference type="PROSITE" id="PS51257">
    <property type="entry name" value="PROKAR_LIPOPROTEIN"/>
    <property type="match status" value="1"/>
</dbReference>
<accession>A0A540VNM9</accession>
<dbReference type="AlphaFoldDB" id="A0A540VNM9"/>
<organism evidence="1 2">
    <name type="scientific">Litorilinea aerophila</name>
    <dbReference type="NCBI Taxonomy" id="1204385"/>
    <lineage>
        <taxon>Bacteria</taxon>
        <taxon>Bacillati</taxon>
        <taxon>Chloroflexota</taxon>
        <taxon>Caldilineae</taxon>
        <taxon>Caldilineales</taxon>
        <taxon>Caldilineaceae</taxon>
        <taxon>Litorilinea</taxon>
    </lineage>
</organism>
<dbReference type="Gene3D" id="3.40.190.10">
    <property type="entry name" value="Periplasmic binding protein-like II"/>
    <property type="match status" value="1"/>
</dbReference>
<evidence type="ECO:0000313" key="1">
    <source>
        <dbReference type="EMBL" id="TQE97763.1"/>
    </source>
</evidence>
<dbReference type="Proteomes" id="UP000317371">
    <property type="component" value="Unassembled WGS sequence"/>
</dbReference>
<protein>
    <submittedName>
        <fullName evidence="1">Extracellular solute-binding protein</fullName>
    </submittedName>
</protein>
<name>A0A540VNM9_9CHLR</name>
<dbReference type="RefSeq" id="WP_141608490.1">
    <property type="nucleotide sequence ID" value="NZ_VIGC02000002.1"/>
</dbReference>
<proteinExistence type="predicted"/>
<reference evidence="1 2" key="1">
    <citation type="submission" date="2019-06" db="EMBL/GenBank/DDBJ databases">
        <title>Genome sequence of Litorilinea aerophila BAA-2444.</title>
        <authorList>
            <person name="Maclea K.S."/>
            <person name="Maurais E.G."/>
            <person name="Iannazzi L.C."/>
        </authorList>
    </citation>
    <scope>NUCLEOTIDE SEQUENCE [LARGE SCALE GENOMIC DNA]</scope>
    <source>
        <strain evidence="1 2">ATCC BAA-2444</strain>
    </source>
</reference>
<dbReference type="PANTHER" id="PTHR43649">
    <property type="entry name" value="ARABINOSE-BINDING PROTEIN-RELATED"/>
    <property type="match status" value="1"/>
</dbReference>
<sequence>MNREAKNGLSRRQFLQASSALALGGLLAACQPSGAPAGGQQTGEGEAAAPQSETNVITYWYAWGNLPPALDAIVATEEWQEHVGGAVLDHKGSTSQDALLTAIAGGTPPDAGSNYGYVNLFTRGATIDVKDMVENSTLINSEDMLEAVWNSAFWQGSMIGIPGIECFLWWGLNVNTHAAEEAGLDTTTLPKTWDEVYAWHQAMTKKDSAGNLLQFGLDPYDAMANEPDFVAASYGFTWWNEETGEFNLDNERMAEALNTLGEFIRYVGPDQFAGMRQVEGQGTWGAAYNAGVQTMIIEGYWHPGETQIQKPEIAQYNRATWAPVPADRKDANIMATGLHAVVIFKDAKNPEGAFKLGEFFQTPTALDIIFEQVGWIHAIKSWIATIDKNTYPGLDFYMDAQNQVTEWTIGRRCPIYQFVTTQYTELREQVYRDLMTPSEAAAELQKRALAEWEAQGFSS</sequence>
<comment type="caution">
    <text evidence="1">The sequence shown here is derived from an EMBL/GenBank/DDBJ whole genome shotgun (WGS) entry which is preliminary data.</text>
</comment>
<evidence type="ECO:0000313" key="2">
    <source>
        <dbReference type="Proteomes" id="UP000317371"/>
    </source>
</evidence>
<dbReference type="OrthoDB" id="94797at2"/>
<dbReference type="InterPro" id="IPR019546">
    <property type="entry name" value="TAT_signal_bac_arc"/>
</dbReference>
<gene>
    <name evidence="1" type="ORF">FKZ61_01305</name>
</gene>
<dbReference type="InterPro" id="IPR006059">
    <property type="entry name" value="SBP"/>
</dbReference>
<dbReference type="PANTHER" id="PTHR43649:SF12">
    <property type="entry name" value="DIACETYLCHITOBIOSE BINDING PROTEIN DASA"/>
    <property type="match status" value="1"/>
</dbReference>
<dbReference type="NCBIfam" id="TIGR01409">
    <property type="entry name" value="TAT_signal_seq"/>
    <property type="match status" value="1"/>
</dbReference>